<evidence type="ECO:0000256" key="2">
    <source>
        <dbReference type="ARBA" id="ARBA00022598"/>
    </source>
</evidence>
<keyword evidence="2 8" id="KW-0436">Ligase</keyword>
<dbReference type="OrthoDB" id="10253869at2759"/>
<gene>
    <name evidence="8" type="ORF">BDV98DRAFT_561021</name>
</gene>
<feature type="domain" description="AMP-dependent synthetase/ligase" evidence="6">
    <location>
        <begin position="115"/>
        <end position="503"/>
    </location>
</feature>
<evidence type="ECO:0000256" key="4">
    <source>
        <dbReference type="ARBA" id="ARBA00022840"/>
    </source>
</evidence>
<dbReference type="SUPFAM" id="SSF56801">
    <property type="entry name" value="Acetyl-CoA synthetase-like"/>
    <property type="match status" value="1"/>
</dbReference>
<dbReference type="GO" id="GO:0006629">
    <property type="term" value="P:lipid metabolic process"/>
    <property type="evidence" value="ECO:0007669"/>
    <property type="project" value="InterPro"/>
</dbReference>
<dbReference type="NCBIfam" id="NF002937">
    <property type="entry name" value="PRK03584.1"/>
    <property type="match status" value="1"/>
</dbReference>
<feature type="region of interest" description="Disordered" evidence="5">
    <location>
        <begin position="1"/>
        <end position="28"/>
    </location>
</feature>
<dbReference type="InterPro" id="IPR020845">
    <property type="entry name" value="AMP-binding_CS"/>
</dbReference>
<dbReference type="EMBL" id="ML178816">
    <property type="protein sequence ID" value="TFL06002.1"/>
    <property type="molecule type" value="Genomic_DNA"/>
</dbReference>
<evidence type="ECO:0000313" key="8">
    <source>
        <dbReference type="EMBL" id="TFL06002.1"/>
    </source>
</evidence>
<dbReference type="Proteomes" id="UP000305067">
    <property type="component" value="Unassembled WGS sequence"/>
</dbReference>
<feature type="compositionally biased region" description="Polar residues" evidence="5">
    <location>
        <begin position="1"/>
        <end position="10"/>
    </location>
</feature>
<dbReference type="Gene3D" id="3.30.300.30">
    <property type="match status" value="1"/>
</dbReference>
<dbReference type="InterPro" id="IPR032387">
    <property type="entry name" value="ACAS_N"/>
</dbReference>
<dbReference type="InterPro" id="IPR045851">
    <property type="entry name" value="AMP-bd_C_sf"/>
</dbReference>
<dbReference type="NCBIfam" id="TIGR01217">
    <property type="entry name" value="ac_ac_CoA_syn"/>
    <property type="match status" value="1"/>
</dbReference>
<dbReference type="Pfam" id="PF00501">
    <property type="entry name" value="AMP-binding"/>
    <property type="match status" value="1"/>
</dbReference>
<feature type="domain" description="Acetyl-coenzyme A synthetase N-terminal" evidence="7">
    <location>
        <begin position="55"/>
        <end position="110"/>
    </location>
</feature>
<dbReference type="PROSITE" id="PS00455">
    <property type="entry name" value="AMP_BINDING"/>
    <property type="match status" value="1"/>
</dbReference>
<evidence type="ECO:0000256" key="1">
    <source>
        <dbReference type="ARBA" id="ARBA00006432"/>
    </source>
</evidence>
<reference evidence="8 9" key="1">
    <citation type="journal article" date="2019" name="Nat. Ecol. Evol.">
        <title>Megaphylogeny resolves global patterns of mushroom evolution.</title>
        <authorList>
            <person name="Varga T."/>
            <person name="Krizsan K."/>
            <person name="Foldi C."/>
            <person name="Dima B."/>
            <person name="Sanchez-Garcia M."/>
            <person name="Sanchez-Ramirez S."/>
            <person name="Szollosi G.J."/>
            <person name="Szarkandi J.G."/>
            <person name="Papp V."/>
            <person name="Albert L."/>
            <person name="Andreopoulos W."/>
            <person name="Angelini C."/>
            <person name="Antonin V."/>
            <person name="Barry K.W."/>
            <person name="Bougher N.L."/>
            <person name="Buchanan P."/>
            <person name="Buyck B."/>
            <person name="Bense V."/>
            <person name="Catcheside P."/>
            <person name="Chovatia M."/>
            <person name="Cooper J."/>
            <person name="Damon W."/>
            <person name="Desjardin D."/>
            <person name="Finy P."/>
            <person name="Geml J."/>
            <person name="Haridas S."/>
            <person name="Hughes K."/>
            <person name="Justo A."/>
            <person name="Karasinski D."/>
            <person name="Kautmanova I."/>
            <person name="Kiss B."/>
            <person name="Kocsube S."/>
            <person name="Kotiranta H."/>
            <person name="LaButti K.M."/>
            <person name="Lechner B.E."/>
            <person name="Liimatainen K."/>
            <person name="Lipzen A."/>
            <person name="Lukacs Z."/>
            <person name="Mihaltcheva S."/>
            <person name="Morgado L.N."/>
            <person name="Niskanen T."/>
            <person name="Noordeloos M.E."/>
            <person name="Ohm R.A."/>
            <person name="Ortiz-Santana B."/>
            <person name="Ovrebo C."/>
            <person name="Racz N."/>
            <person name="Riley R."/>
            <person name="Savchenko A."/>
            <person name="Shiryaev A."/>
            <person name="Soop K."/>
            <person name="Spirin V."/>
            <person name="Szebenyi C."/>
            <person name="Tomsovsky M."/>
            <person name="Tulloss R.E."/>
            <person name="Uehling J."/>
            <person name="Grigoriev I.V."/>
            <person name="Vagvolgyi C."/>
            <person name="Papp T."/>
            <person name="Martin F.M."/>
            <person name="Miettinen O."/>
            <person name="Hibbett D.S."/>
            <person name="Nagy L.G."/>
        </authorList>
    </citation>
    <scope>NUCLEOTIDE SEQUENCE [LARGE SCALE GENOMIC DNA]</scope>
    <source>
        <strain evidence="8 9">CBS 309.79</strain>
    </source>
</reference>
<dbReference type="InterPro" id="IPR000873">
    <property type="entry name" value="AMP-dep_synth/lig_dom"/>
</dbReference>
<evidence type="ECO:0000256" key="5">
    <source>
        <dbReference type="SAM" id="MobiDB-lite"/>
    </source>
</evidence>
<evidence type="ECO:0000256" key="3">
    <source>
        <dbReference type="ARBA" id="ARBA00022741"/>
    </source>
</evidence>
<evidence type="ECO:0000259" key="6">
    <source>
        <dbReference type="Pfam" id="PF00501"/>
    </source>
</evidence>
<dbReference type="GO" id="GO:0005524">
    <property type="term" value="F:ATP binding"/>
    <property type="evidence" value="ECO:0007669"/>
    <property type="project" value="UniProtKB-KW"/>
</dbReference>
<proteinExistence type="inferred from homology"/>
<accession>A0A5C3QVM2</accession>
<keyword evidence="9" id="KW-1185">Reference proteome</keyword>
<name>A0A5C3QVM2_9AGAR</name>
<dbReference type="GO" id="GO:0030729">
    <property type="term" value="F:acetoacetate-CoA ligase activity"/>
    <property type="evidence" value="ECO:0007669"/>
    <property type="project" value="InterPro"/>
</dbReference>
<dbReference type="AlphaFoldDB" id="A0A5C3QVM2"/>
<sequence>MAIHPNSSVVNDHPTPESRQTANPILHKPFNARDSATVRFTHKINKKYGLALKSYEQLLNWSTTHIDAFWSTVWDETGIIGDKGQHVVDDVQPPLNPQWFGHAKVNWAENMLWCRSPEKTALIQATEPTPDLPNPPLKSVSYAQLYDLVSGVVSALLSLGLKPGDRVASYSSNCIENVAACLAATAMGCIWVSAAADFAPDGVFERFQQIRPAVIFAVDAVVYNARVHPHLPKLSTLLKDLSDRASINPTVVIIHTIPQPPVGEWSANWTSWEHFVQEGRVRNLGRTETGEIQWSRQSFDWPLWILFSSGTTGRPKPIVHRAGGMLLQSMKELSICADITPDDVFFYYTTTGWMMWNFLISGLAVGCTLVLYDGSPLKDPSHLFRLVHELGISIFGTSAKYIDALSKAYKPRDHHDLSSLRHMYSTGSPLAPASFDFVYQHIHPQILLASITGGTDICSLFAGVSSALPVYRGEIQCRMLGMAVDSFTPEGTPSGNDTAGELVCLKPFPCMPLGFWPLPGYGPEEAVTAAQARFHESYFSQFKGVWYHGDHVLITASQEGNGGGMIMLGRSDGVLNPGGVRFGSAELYDVIELCFSRSTAASKEETVVDYVAVGQRLEDGDERVILFVKLHEGQRLSSALERRLKEELRSRRSPRHVPAKIIQVQDVPYTLNGKRVEVPVKKIINGAPVSSVNSATLQNPECLAEYSRLGEELRV</sequence>
<comment type="similarity">
    <text evidence="1">Belongs to the ATP-dependent AMP-binding enzyme family.</text>
</comment>
<dbReference type="STRING" id="1884261.A0A5C3QVM2"/>
<organism evidence="8 9">
    <name type="scientific">Pterulicium gracile</name>
    <dbReference type="NCBI Taxonomy" id="1884261"/>
    <lineage>
        <taxon>Eukaryota</taxon>
        <taxon>Fungi</taxon>
        <taxon>Dikarya</taxon>
        <taxon>Basidiomycota</taxon>
        <taxon>Agaricomycotina</taxon>
        <taxon>Agaricomycetes</taxon>
        <taxon>Agaricomycetidae</taxon>
        <taxon>Agaricales</taxon>
        <taxon>Pleurotineae</taxon>
        <taxon>Pterulaceae</taxon>
        <taxon>Pterulicium</taxon>
    </lineage>
</organism>
<dbReference type="PANTHER" id="PTHR42921:SF1">
    <property type="entry name" value="ACETOACETYL-COA SYNTHETASE"/>
    <property type="match status" value="1"/>
</dbReference>
<dbReference type="InterPro" id="IPR005914">
    <property type="entry name" value="Acac_CoA_synth"/>
</dbReference>
<keyword evidence="4" id="KW-0067">ATP-binding</keyword>
<dbReference type="PANTHER" id="PTHR42921">
    <property type="entry name" value="ACETOACETYL-COA SYNTHETASE"/>
    <property type="match status" value="1"/>
</dbReference>
<dbReference type="Pfam" id="PF16177">
    <property type="entry name" value="ACAS_N"/>
    <property type="match status" value="1"/>
</dbReference>
<protein>
    <submittedName>
        <fullName evidence="8">Acetoacetate-CoA ligase</fullName>
    </submittedName>
</protein>
<evidence type="ECO:0000259" key="7">
    <source>
        <dbReference type="Pfam" id="PF16177"/>
    </source>
</evidence>
<dbReference type="InterPro" id="IPR042099">
    <property type="entry name" value="ANL_N_sf"/>
</dbReference>
<keyword evidence="3" id="KW-0547">Nucleotide-binding</keyword>
<dbReference type="Gene3D" id="3.40.50.12780">
    <property type="entry name" value="N-terminal domain of ligase-like"/>
    <property type="match status" value="1"/>
</dbReference>
<evidence type="ECO:0000313" key="9">
    <source>
        <dbReference type="Proteomes" id="UP000305067"/>
    </source>
</evidence>